<feature type="region of interest" description="Disordered" evidence="1">
    <location>
        <begin position="18"/>
        <end position="41"/>
    </location>
</feature>
<gene>
    <name evidence="2" type="ORF">NDU88_012972</name>
</gene>
<reference evidence="2" key="1">
    <citation type="journal article" date="2022" name="bioRxiv">
        <title>Sequencing and chromosome-scale assembly of the giantPleurodeles waltlgenome.</title>
        <authorList>
            <person name="Brown T."/>
            <person name="Elewa A."/>
            <person name="Iarovenko S."/>
            <person name="Subramanian E."/>
            <person name="Araus A.J."/>
            <person name="Petzold A."/>
            <person name="Susuki M."/>
            <person name="Suzuki K.-i.T."/>
            <person name="Hayashi T."/>
            <person name="Toyoda A."/>
            <person name="Oliveira C."/>
            <person name="Osipova E."/>
            <person name="Leigh N.D."/>
            <person name="Simon A."/>
            <person name="Yun M.H."/>
        </authorList>
    </citation>
    <scope>NUCLEOTIDE SEQUENCE</scope>
    <source>
        <strain evidence="2">20211129_DDA</strain>
        <tissue evidence="2">Liver</tissue>
    </source>
</reference>
<evidence type="ECO:0000256" key="1">
    <source>
        <dbReference type="SAM" id="MobiDB-lite"/>
    </source>
</evidence>
<comment type="caution">
    <text evidence="2">The sequence shown here is derived from an EMBL/GenBank/DDBJ whole genome shotgun (WGS) entry which is preliminary data.</text>
</comment>
<protein>
    <submittedName>
        <fullName evidence="2">Uncharacterized protein</fullName>
    </submittedName>
</protein>
<accession>A0AAV7R3D5</accession>
<dbReference type="EMBL" id="JANPWB010000010">
    <property type="protein sequence ID" value="KAJ1146709.1"/>
    <property type="molecule type" value="Genomic_DNA"/>
</dbReference>
<name>A0AAV7R3D5_PLEWA</name>
<dbReference type="Proteomes" id="UP001066276">
    <property type="component" value="Chromosome 6"/>
</dbReference>
<dbReference type="AlphaFoldDB" id="A0AAV7R3D5"/>
<organism evidence="2 3">
    <name type="scientific">Pleurodeles waltl</name>
    <name type="common">Iberian ribbed newt</name>
    <dbReference type="NCBI Taxonomy" id="8319"/>
    <lineage>
        <taxon>Eukaryota</taxon>
        <taxon>Metazoa</taxon>
        <taxon>Chordata</taxon>
        <taxon>Craniata</taxon>
        <taxon>Vertebrata</taxon>
        <taxon>Euteleostomi</taxon>
        <taxon>Amphibia</taxon>
        <taxon>Batrachia</taxon>
        <taxon>Caudata</taxon>
        <taxon>Salamandroidea</taxon>
        <taxon>Salamandridae</taxon>
        <taxon>Pleurodelinae</taxon>
        <taxon>Pleurodeles</taxon>
    </lineage>
</organism>
<sequence>MHAALVAWMYRDTPKKEAKISPKTEVPGAGPAVQARKRNREAAESIEAIKACPLARGQLQSAGGCSANRMCGKKDVTCCQGEKGFSPT</sequence>
<proteinExistence type="predicted"/>
<keyword evidence="3" id="KW-1185">Reference proteome</keyword>
<evidence type="ECO:0000313" key="3">
    <source>
        <dbReference type="Proteomes" id="UP001066276"/>
    </source>
</evidence>
<evidence type="ECO:0000313" key="2">
    <source>
        <dbReference type="EMBL" id="KAJ1146709.1"/>
    </source>
</evidence>